<dbReference type="PANTHER" id="PTHR37832">
    <property type="entry name" value="BLL2683 PROTEIN"/>
    <property type="match status" value="1"/>
</dbReference>
<feature type="domain" description="Stress-response A/B barrel" evidence="1">
    <location>
        <begin position="2"/>
        <end position="98"/>
    </location>
</feature>
<keyword evidence="3" id="KW-1185">Reference proteome</keyword>
<organism evidence="2 3">
    <name type="scientific">Butyrivibrio hungatei</name>
    <dbReference type="NCBI Taxonomy" id="185008"/>
    <lineage>
        <taxon>Bacteria</taxon>
        <taxon>Bacillati</taxon>
        <taxon>Bacillota</taxon>
        <taxon>Clostridia</taxon>
        <taxon>Lachnospirales</taxon>
        <taxon>Lachnospiraceae</taxon>
        <taxon>Butyrivibrio</taxon>
    </lineage>
</organism>
<name>A0A1G5GEQ1_9FIRM</name>
<protein>
    <submittedName>
        <fullName evidence="2">Stress responsive A/B Barrel Domain</fullName>
    </submittedName>
</protein>
<accession>A0A1G5GEQ1</accession>
<dbReference type="PROSITE" id="PS51502">
    <property type="entry name" value="S_R_A_B_BARREL"/>
    <property type="match status" value="1"/>
</dbReference>
<evidence type="ECO:0000313" key="2">
    <source>
        <dbReference type="EMBL" id="SCY49827.1"/>
    </source>
</evidence>
<dbReference type="InterPro" id="IPR011008">
    <property type="entry name" value="Dimeric_a/b-barrel"/>
</dbReference>
<dbReference type="OrthoDB" id="9808130at2"/>
<evidence type="ECO:0000259" key="1">
    <source>
        <dbReference type="PROSITE" id="PS51502"/>
    </source>
</evidence>
<dbReference type="SUPFAM" id="SSF54909">
    <property type="entry name" value="Dimeric alpha+beta barrel"/>
    <property type="match status" value="1"/>
</dbReference>
<gene>
    <name evidence="2" type="ORF">SAMN02910451_02836</name>
</gene>
<proteinExistence type="predicted"/>
<dbReference type="SMART" id="SM00886">
    <property type="entry name" value="Dabb"/>
    <property type="match status" value="1"/>
</dbReference>
<dbReference type="InterPro" id="IPR013097">
    <property type="entry name" value="Dabb"/>
</dbReference>
<dbReference type="RefSeq" id="WP_074463265.1">
    <property type="nucleotide sequence ID" value="NZ_FMUR01000020.1"/>
</dbReference>
<dbReference type="Proteomes" id="UP000183047">
    <property type="component" value="Unassembled WGS sequence"/>
</dbReference>
<dbReference type="EMBL" id="FMUR01000020">
    <property type="protein sequence ID" value="SCY49827.1"/>
    <property type="molecule type" value="Genomic_DNA"/>
</dbReference>
<dbReference type="AlphaFoldDB" id="A0A1G5GEQ1"/>
<sequence length="100" mass="11097">MVKHVILWTLKDEFSEEEKLGIKQGIKEGLEGLKGKVPGIVDIKVNINGLASSNADLMLDSTFENEDALKAYAVHPNHVAVADSKVRPYTKIRSCLDYEI</sequence>
<reference evidence="3" key="1">
    <citation type="submission" date="2016-10" db="EMBL/GenBank/DDBJ databases">
        <authorList>
            <person name="Varghese N."/>
            <person name="Submissions S."/>
        </authorList>
    </citation>
    <scope>NUCLEOTIDE SEQUENCE [LARGE SCALE GENOMIC DNA]</scope>
    <source>
        <strain evidence="3">XBD2006</strain>
    </source>
</reference>
<dbReference type="Gene3D" id="3.30.70.100">
    <property type="match status" value="1"/>
</dbReference>
<evidence type="ECO:0000313" key="3">
    <source>
        <dbReference type="Proteomes" id="UP000183047"/>
    </source>
</evidence>
<dbReference type="PANTHER" id="PTHR37832:SF1">
    <property type="entry name" value="STRESS-RESPONSE A_B BARREL DOMAIN-CONTAINING PROTEIN"/>
    <property type="match status" value="1"/>
</dbReference>
<dbReference type="Pfam" id="PF07876">
    <property type="entry name" value="Dabb"/>
    <property type="match status" value="1"/>
</dbReference>